<dbReference type="InterPro" id="IPR051642">
    <property type="entry name" value="SWI6-like"/>
</dbReference>
<feature type="repeat" description="ANK" evidence="3">
    <location>
        <begin position="318"/>
        <end position="350"/>
    </location>
</feature>
<dbReference type="GO" id="GO:0045944">
    <property type="term" value="P:positive regulation of transcription by RNA polymerase II"/>
    <property type="evidence" value="ECO:0007669"/>
    <property type="project" value="UniProtKB-ARBA"/>
</dbReference>
<evidence type="ECO:0000256" key="3">
    <source>
        <dbReference type="PROSITE-ProRule" id="PRU00023"/>
    </source>
</evidence>
<feature type="compositionally biased region" description="Low complexity" evidence="5">
    <location>
        <begin position="182"/>
        <end position="193"/>
    </location>
</feature>
<dbReference type="PROSITE" id="PS50088">
    <property type="entry name" value="ANK_REPEAT"/>
    <property type="match status" value="2"/>
</dbReference>
<dbReference type="GeneID" id="80919954"/>
<dbReference type="Gene3D" id="3.10.260.30">
    <property type="match status" value="1"/>
</dbReference>
<dbReference type="Pfam" id="PF00023">
    <property type="entry name" value="Ank"/>
    <property type="match status" value="2"/>
</dbReference>
<keyword evidence="2 3" id="KW-0040">ANK repeat</keyword>
<feature type="compositionally biased region" description="Polar residues" evidence="5">
    <location>
        <begin position="130"/>
        <end position="147"/>
    </location>
</feature>
<proteinExistence type="predicted"/>
<feature type="region of interest" description="Disordered" evidence="5">
    <location>
        <begin position="513"/>
        <end position="555"/>
    </location>
</feature>
<evidence type="ECO:0000256" key="5">
    <source>
        <dbReference type="SAM" id="MobiDB-lite"/>
    </source>
</evidence>
<dbReference type="GO" id="GO:0003713">
    <property type="term" value="F:transcription coactivator activity"/>
    <property type="evidence" value="ECO:0007669"/>
    <property type="project" value="TreeGrafter"/>
</dbReference>
<sequence length="804" mass="90956">MALEEVVRYLGPHNEIPLTLTRDSETGRFLLKHFLPILQQYHDTGNINVTNPDNFPTDEDRNKLLAHYGIDVTTDSQGELWIELEKCLQLLNMLNLFGLFQDAFEFEEPETDQDEEDDPGHSKERENNIKSENSTNSINSKRVNDLQNVDADSDTHRELGSPLKKLKIDTSAIDPENDSTPNTARAKTNNKNKGSANVSESSDNTDKNGSTAKPIITFTHDLTSEFLNTPLKIMKTLPSPIVNDNEQKMKLEAFLQRLLFPEIQEVRTSLNNDNNTRNLEEENSNQKQQHVSFDTVFQEVNNAFPNTQLNLNIPVDEHGNTPLHWLTSIANLELVKNLVKHGSNRLYGDNTGESCLVKAVKSVNNYDSGTFEALLDYLYPCLILEDSMNRTILHHIIITSGMTGCSSAAKYYLDILMGWIVKKQNRPIQIGSSGRGGKVDDENDEKRDSILENLDLKWIITNMLNAQDSNGDTCLNIAARLGNISIVDALLDYGADPFIANKSGLRPVDFGAGTSKLQNSNDGDENSKLTTKGDSEDQLNGNPPKIRPQILKNPPETTSLINDVQSLLNSISKDYESETMQYDEKLKILHKELNKQREELANSRDQLANVKQLKDEYSLMQEQLTNLKAGIEEEEASFREESKKLGIVADESSAIDWDSSEYDADEPFKVEFISDFLEDKLQRDYEGDISKLLESEPKDQIIEQIRNQMPVEKINSMLPPTVLLKARINAYKRNDKHLNNVLHTISTKQSELENKFRRVLSLCLKIDENKVDDMLDGLLQAISSEDPQDIDTDEMQDFLRKHAS</sequence>
<dbReference type="PANTHER" id="PTHR43828">
    <property type="entry name" value="ASPARAGINASE"/>
    <property type="match status" value="1"/>
</dbReference>
<name>A0AA35NC06_SACMI</name>
<feature type="region of interest" description="Disordered" evidence="5">
    <location>
        <begin position="108"/>
        <end position="212"/>
    </location>
</feature>
<dbReference type="PROSITE" id="PS50297">
    <property type="entry name" value="ANK_REP_REGION"/>
    <property type="match status" value="2"/>
</dbReference>
<keyword evidence="8" id="KW-1185">Reference proteome</keyword>
<dbReference type="EMBL" id="OX365768">
    <property type="protein sequence ID" value="CAI4035100.1"/>
    <property type="molecule type" value="Genomic_DNA"/>
</dbReference>
<dbReference type="AlphaFoldDB" id="A0AA35NC06"/>
<evidence type="ECO:0000259" key="6">
    <source>
        <dbReference type="Pfam" id="PF18530"/>
    </source>
</evidence>
<feature type="region of interest" description="Disordered" evidence="5">
    <location>
        <begin position="785"/>
        <end position="804"/>
    </location>
</feature>
<dbReference type="SUPFAM" id="SSF48403">
    <property type="entry name" value="Ankyrin repeat"/>
    <property type="match status" value="1"/>
</dbReference>
<dbReference type="Pfam" id="PF18530">
    <property type="entry name" value="Swi6_N"/>
    <property type="match status" value="1"/>
</dbReference>
<feature type="compositionally biased region" description="Acidic residues" evidence="5">
    <location>
        <begin position="786"/>
        <end position="796"/>
    </location>
</feature>
<feature type="domain" description="Swi6 N-terminal" evidence="6">
    <location>
        <begin position="5"/>
        <end position="106"/>
    </location>
</feature>
<feature type="coiled-coil region" evidence="4">
    <location>
        <begin position="579"/>
        <end position="630"/>
    </location>
</feature>
<organism evidence="7 8">
    <name type="scientific">Saccharomyces mikatae IFO 1815</name>
    <dbReference type="NCBI Taxonomy" id="226126"/>
    <lineage>
        <taxon>Eukaryota</taxon>
        <taxon>Fungi</taxon>
        <taxon>Dikarya</taxon>
        <taxon>Ascomycota</taxon>
        <taxon>Saccharomycotina</taxon>
        <taxon>Saccharomycetes</taxon>
        <taxon>Saccharomycetales</taxon>
        <taxon>Saccharomycetaceae</taxon>
        <taxon>Saccharomyces</taxon>
    </lineage>
</organism>
<evidence type="ECO:0000256" key="2">
    <source>
        <dbReference type="ARBA" id="ARBA00023043"/>
    </source>
</evidence>
<dbReference type="InterPro" id="IPR002110">
    <property type="entry name" value="Ankyrin_rpt"/>
</dbReference>
<dbReference type="Gene3D" id="1.25.40.20">
    <property type="entry name" value="Ankyrin repeat-containing domain"/>
    <property type="match status" value="1"/>
</dbReference>
<dbReference type="GO" id="GO:0033309">
    <property type="term" value="C:SBF transcription complex"/>
    <property type="evidence" value="ECO:0007669"/>
    <property type="project" value="TreeGrafter"/>
</dbReference>
<dbReference type="Proteomes" id="UP001161438">
    <property type="component" value="Chromosome 12"/>
</dbReference>
<feature type="repeat" description="ANK" evidence="3">
    <location>
        <begin position="470"/>
        <end position="502"/>
    </location>
</feature>
<accession>A0AA35NC06</accession>
<feature type="compositionally biased region" description="Polar residues" evidence="5">
    <location>
        <begin position="194"/>
        <end position="211"/>
    </location>
</feature>
<evidence type="ECO:0000313" key="8">
    <source>
        <dbReference type="Proteomes" id="UP001161438"/>
    </source>
</evidence>
<dbReference type="InterPro" id="IPR040822">
    <property type="entry name" value="Swi6_N"/>
</dbReference>
<keyword evidence="4" id="KW-0175">Coiled coil</keyword>
<protein>
    <recommendedName>
        <fullName evidence="6">Swi6 N-terminal domain-containing protein</fullName>
    </recommendedName>
</protein>
<evidence type="ECO:0000256" key="4">
    <source>
        <dbReference type="SAM" id="Coils"/>
    </source>
</evidence>
<evidence type="ECO:0000256" key="1">
    <source>
        <dbReference type="ARBA" id="ARBA00022737"/>
    </source>
</evidence>
<reference evidence="7" key="1">
    <citation type="submission" date="2022-10" db="EMBL/GenBank/DDBJ databases">
        <authorList>
            <person name="Byrne P K."/>
        </authorList>
    </citation>
    <scope>NUCLEOTIDE SEQUENCE</scope>
    <source>
        <strain evidence="7">IFO1815</strain>
    </source>
</reference>
<dbReference type="RefSeq" id="XP_056078220.1">
    <property type="nucleotide sequence ID" value="XM_056224287.1"/>
</dbReference>
<feature type="compositionally biased region" description="Basic and acidic residues" evidence="5">
    <location>
        <begin position="525"/>
        <end position="535"/>
    </location>
</feature>
<dbReference type="InterPro" id="IPR036770">
    <property type="entry name" value="Ankyrin_rpt-contain_sf"/>
</dbReference>
<gene>
    <name evidence="7" type="primary">SMKI12G2400</name>
    <name evidence="7" type="ORF">SMKI_12G2400</name>
</gene>
<dbReference type="SMART" id="SM00248">
    <property type="entry name" value="ANK"/>
    <property type="match status" value="2"/>
</dbReference>
<feature type="compositionally biased region" description="Basic and acidic residues" evidence="5">
    <location>
        <begin position="119"/>
        <end position="129"/>
    </location>
</feature>
<dbReference type="GO" id="GO:0030907">
    <property type="term" value="C:MBF transcription complex"/>
    <property type="evidence" value="ECO:0007669"/>
    <property type="project" value="TreeGrafter"/>
</dbReference>
<feature type="compositionally biased region" description="Acidic residues" evidence="5">
    <location>
        <begin position="108"/>
        <end position="118"/>
    </location>
</feature>
<keyword evidence="1" id="KW-0677">Repeat</keyword>
<dbReference type="PANTHER" id="PTHR43828:SF3">
    <property type="entry name" value="CHROMO DOMAIN-CONTAINING PROTEIN"/>
    <property type="match status" value="1"/>
</dbReference>
<evidence type="ECO:0000313" key="7">
    <source>
        <dbReference type="EMBL" id="CAI4035100.1"/>
    </source>
</evidence>